<dbReference type="Gene3D" id="1.20.58.60">
    <property type="match status" value="9"/>
</dbReference>
<accession>A0ABQ9USN3</accession>
<dbReference type="SUPFAM" id="SSF46966">
    <property type="entry name" value="Spectrin repeat"/>
    <property type="match status" value="9"/>
</dbReference>
<dbReference type="Pfam" id="PF00435">
    <property type="entry name" value="Spectrin"/>
    <property type="match status" value="11"/>
</dbReference>
<evidence type="ECO:0000256" key="2">
    <source>
        <dbReference type="ARBA" id="ARBA00023203"/>
    </source>
</evidence>
<gene>
    <name evidence="4" type="primary">SPTBN2_2</name>
    <name evidence="4" type="ORF">P7K49_021433</name>
</gene>
<keyword evidence="1" id="KW-0677">Repeat</keyword>
<protein>
    <submittedName>
        <fullName evidence="4">Spectrin beta chain, non-erythrocytic 2</fullName>
    </submittedName>
</protein>
<evidence type="ECO:0000256" key="3">
    <source>
        <dbReference type="SAM" id="Coils"/>
    </source>
</evidence>
<comment type="caution">
    <text evidence="4">The sequence shown here is derived from an EMBL/GenBank/DDBJ whole genome shotgun (WGS) entry which is preliminary data.</text>
</comment>
<keyword evidence="2" id="KW-0009">Actin-binding</keyword>
<sequence>MQAWERLEKAEHERELALRTELIRQEKLEQLAARFDRKAAMRETWLSENQRLVSQDNFGLELAAVEAAVRKHEAIETDIVAYSGRVQAVDAVAAELAAERYHDIKRISARQHNVARLWDFLRQMVAARRERLLLNLELQKVLQDLLYLMDWMEEMKGRLQSQDLGKHLAGVEDLLQLHELVEADIAVQAERVRAVSASALRFCNPGKDYRPCDPQLVSERVAKLEQSYEALCELAAARRARLEESRRLWRFLWEVGEAEAWVREQQHLLASADTGRDLTGVLRLLNKHTALRGEMSGRLGPLKLTLEQGQQLVAEGHPGASQASARAAELQAQWERLEALAEERAQRLAQAASLYQFQADANDMEAWLVDALRLVSSPELGHDEFSTQALARQHRALEEEIRGHRPTLDALREQAVALPPALSHTPEVQGRVPSLERHYDELQARARERALALEAALTLYTMLSEAGACGLWVEEKEQWLNGLALPERLEDLEVVQQRFETLEPEMNALAVQITAVNDTARQLLRANPPGKDRIVNTQEQLNRRSLADGKKAALTSALSIQNYHLECTETQAWMREKTKVIESTQGLGNDLAGVLALQRKLAGTERDLEAIAARVGELAREANALAAGHPAQAAAINARLGEVQAGWEDLRATMRRREESLGEARRLQDFLRSLDDFQAWLGRTQTAVASEEGPATLPEAEALLAQHAALRGEVERAQSEYSRLRALGEEVTRDQADPQCLFLRQRLEALGTGWEELGRMWESRQGRLAQAHGFQGFLRDARQAEGVLSSQEYVLSHTEMPGTLQAADAAIKKLEDFMSTMDANGERIRGLLEAGRQLVSEGNIHADKIREKADSIERRHKKNQDAAQQFLGRLRDNREQQHFLQDCHELKLWIDEKMLTAQDVSYDEARNLHTKWQKHQAFMAELAANKDWLDKVDKEGRELTLQKPELKALVSEKLGDLHRRWDELETTTQAKARSLFDANRAELFAQSCCALESWLESLQAQLHSDDYGKDLTSVNILLKKQQMLEWEMAVREKEVEAIQAQAKALAQEDQGAGEVERTSRAVEEKFRALCQPMRERCQRLQASREQHQFHRDVEDEILWVTERLPMASSMEHGKDLPSVQLLMKKNQTLQKEIQGHEPRIADLRERQHALGAAAAGPELAELQEMWKRLGHELELRGKRLEEALRAQQFYRDAAEAEAWMGEQELHMMGQEKAKVRARAEPRVCGQFCPPPDPLPDVTVPSHRPFPQDELSAQAEVKKHQVLEQALADYAQTIHQLAASSQDMIDREHPERWAQWQPGLALGRSWLQE</sequence>
<proteinExistence type="predicted"/>
<dbReference type="CDD" id="cd00176">
    <property type="entry name" value="SPEC"/>
    <property type="match status" value="6"/>
</dbReference>
<feature type="coiled-coil region" evidence="3">
    <location>
        <begin position="700"/>
        <end position="727"/>
    </location>
</feature>
<reference evidence="4 5" key="1">
    <citation type="submission" date="2023-05" db="EMBL/GenBank/DDBJ databases">
        <title>B98-5 Cell Line De Novo Hybrid Assembly: An Optical Mapping Approach.</title>
        <authorList>
            <person name="Kananen K."/>
            <person name="Auerbach J.A."/>
            <person name="Kautto E."/>
            <person name="Blachly J.S."/>
        </authorList>
    </citation>
    <scope>NUCLEOTIDE SEQUENCE [LARGE SCALE GENOMIC DNA]</scope>
    <source>
        <strain evidence="4">B95-8</strain>
        <tissue evidence="4">Cell line</tissue>
    </source>
</reference>
<dbReference type="PANTHER" id="PTHR11915">
    <property type="entry name" value="SPECTRIN/FILAMIN RELATED CYTOSKELETAL PROTEIN"/>
    <property type="match status" value="1"/>
</dbReference>
<organism evidence="4 5">
    <name type="scientific">Saguinus oedipus</name>
    <name type="common">Cotton-top tamarin</name>
    <name type="synonym">Oedipomidas oedipus</name>
    <dbReference type="NCBI Taxonomy" id="9490"/>
    <lineage>
        <taxon>Eukaryota</taxon>
        <taxon>Metazoa</taxon>
        <taxon>Chordata</taxon>
        <taxon>Craniata</taxon>
        <taxon>Vertebrata</taxon>
        <taxon>Euteleostomi</taxon>
        <taxon>Mammalia</taxon>
        <taxon>Eutheria</taxon>
        <taxon>Euarchontoglires</taxon>
        <taxon>Primates</taxon>
        <taxon>Haplorrhini</taxon>
        <taxon>Platyrrhini</taxon>
        <taxon>Cebidae</taxon>
        <taxon>Callitrichinae</taxon>
        <taxon>Saguinus</taxon>
    </lineage>
</organism>
<keyword evidence="3" id="KW-0175">Coiled coil</keyword>
<dbReference type="SMART" id="SM00150">
    <property type="entry name" value="SPEC"/>
    <property type="match status" value="12"/>
</dbReference>
<evidence type="ECO:0000256" key="1">
    <source>
        <dbReference type="ARBA" id="ARBA00022737"/>
    </source>
</evidence>
<dbReference type="InterPro" id="IPR018159">
    <property type="entry name" value="Spectrin/alpha-actinin"/>
</dbReference>
<dbReference type="InterPro" id="IPR002017">
    <property type="entry name" value="Spectrin_repeat"/>
</dbReference>
<evidence type="ECO:0000313" key="4">
    <source>
        <dbReference type="EMBL" id="KAK2100085.1"/>
    </source>
</evidence>
<keyword evidence="5" id="KW-1185">Reference proteome</keyword>
<name>A0ABQ9USN3_SAGOE</name>
<evidence type="ECO:0000313" key="5">
    <source>
        <dbReference type="Proteomes" id="UP001266305"/>
    </source>
</evidence>
<dbReference type="EMBL" id="JASSZA010000010">
    <property type="protein sequence ID" value="KAK2100085.1"/>
    <property type="molecule type" value="Genomic_DNA"/>
</dbReference>
<dbReference type="Proteomes" id="UP001266305">
    <property type="component" value="Unassembled WGS sequence"/>
</dbReference>